<gene>
    <name evidence="1" type="ORF">D6C84_05051</name>
</gene>
<dbReference type="AlphaFoldDB" id="A0A4S9XVG7"/>
<sequence>MAAGFDIVAAIRKKVGLAFFDALMPFSCEKAFGDVVQNKTKSTFTASAARHVDDEFNVIVAVIRFVVANFHAFGVNIDVTVDVAVVLGVEVVVVESRNAYVRVAVEYLKVTWTRDTGLRHCCRWTVTAHLFRHLVVVRVRKENETGEGIQTPRDTGLPDFRRRQTLVSNPPTSTPDAHRKARRVRVYLDRPGRAGDRLTPFGCCILREVFCAF</sequence>
<accession>A0A4S9XVG7</accession>
<reference evidence="1 2" key="1">
    <citation type="submission" date="2018-10" db="EMBL/GenBank/DDBJ databases">
        <title>Fifty Aureobasidium pullulans genomes reveal a recombining polyextremotolerant generalist.</title>
        <authorList>
            <person name="Gostincar C."/>
            <person name="Turk M."/>
            <person name="Zajc J."/>
            <person name="Gunde-Cimerman N."/>
        </authorList>
    </citation>
    <scope>NUCLEOTIDE SEQUENCE [LARGE SCALE GENOMIC DNA]</scope>
    <source>
        <strain evidence="1 2">EXF-3403</strain>
    </source>
</reference>
<proteinExistence type="predicted"/>
<organism evidence="1 2">
    <name type="scientific">Aureobasidium pullulans</name>
    <name type="common">Black yeast</name>
    <name type="synonym">Pullularia pullulans</name>
    <dbReference type="NCBI Taxonomy" id="5580"/>
    <lineage>
        <taxon>Eukaryota</taxon>
        <taxon>Fungi</taxon>
        <taxon>Dikarya</taxon>
        <taxon>Ascomycota</taxon>
        <taxon>Pezizomycotina</taxon>
        <taxon>Dothideomycetes</taxon>
        <taxon>Dothideomycetidae</taxon>
        <taxon>Dothideales</taxon>
        <taxon>Saccotheciaceae</taxon>
        <taxon>Aureobasidium</taxon>
    </lineage>
</organism>
<evidence type="ECO:0000313" key="1">
    <source>
        <dbReference type="EMBL" id="THZ83347.1"/>
    </source>
</evidence>
<evidence type="ECO:0000313" key="2">
    <source>
        <dbReference type="Proteomes" id="UP000310039"/>
    </source>
</evidence>
<comment type="caution">
    <text evidence="1">The sequence shown here is derived from an EMBL/GenBank/DDBJ whole genome shotgun (WGS) entry which is preliminary data.</text>
</comment>
<dbReference type="EMBL" id="QZBT01000061">
    <property type="protein sequence ID" value="THZ83347.1"/>
    <property type="molecule type" value="Genomic_DNA"/>
</dbReference>
<protein>
    <submittedName>
        <fullName evidence="1">Uncharacterized protein</fullName>
    </submittedName>
</protein>
<dbReference type="Proteomes" id="UP000310039">
    <property type="component" value="Unassembled WGS sequence"/>
</dbReference>
<name>A0A4S9XVG7_AURPU</name>